<sequence>MFTSAGGHVFRSGHPQHGVRGAAGHVNHHITHRDRDRRQSDESDALPYRDVRNQPPEISLSLQNMDERTANFDRDSQRGSAPSSIDPQLTFSVRNGYGNI</sequence>
<feature type="compositionally biased region" description="Basic and acidic residues" evidence="1">
    <location>
        <begin position="33"/>
        <end position="52"/>
    </location>
</feature>
<organism evidence="2 3">
    <name type="scientific">Leptidea sinapis</name>
    <dbReference type="NCBI Taxonomy" id="189913"/>
    <lineage>
        <taxon>Eukaryota</taxon>
        <taxon>Metazoa</taxon>
        <taxon>Ecdysozoa</taxon>
        <taxon>Arthropoda</taxon>
        <taxon>Hexapoda</taxon>
        <taxon>Insecta</taxon>
        <taxon>Pterygota</taxon>
        <taxon>Neoptera</taxon>
        <taxon>Endopterygota</taxon>
        <taxon>Lepidoptera</taxon>
        <taxon>Glossata</taxon>
        <taxon>Ditrysia</taxon>
        <taxon>Papilionoidea</taxon>
        <taxon>Pieridae</taxon>
        <taxon>Dismorphiinae</taxon>
        <taxon>Leptidea</taxon>
    </lineage>
</organism>
<feature type="compositionally biased region" description="Polar residues" evidence="1">
    <location>
        <begin position="78"/>
        <end position="93"/>
    </location>
</feature>
<protein>
    <submittedName>
        <fullName evidence="2">Uncharacterized protein</fullName>
    </submittedName>
</protein>
<feature type="region of interest" description="Disordered" evidence="1">
    <location>
        <begin position="1"/>
        <end position="100"/>
    </location>
</feature>
<dbReference type="AlphaFoldDB" id="A0A5E4PZW8"/>
<accession>A0A5E4PZW8</accession>
<reference evidence="2 3" key="1">
    <citation type="submission" date="2017-07" db="EMBL/GenBank/DDBJ databases">
        <authorList>
            <person name="Talla V."/>
            <person name="Backstrom N."/>
        </authorList>
    </citation>
    <scope>NUCLEOTIDE SEQUENCE [LARGE SCALE GENOMIC DNA]</scope>
</reference>
<feature type="compositionally biased region" description="Basic and acidic residues" evidence="1">
    <location>
        <begin position="65"/>
        <end position="77"/>
    </location>
</feature>
<dbReference type="EMBL" id="FZQP02000815">
    <property type="protein sequence ID" value="VVC90514.1"/>
    <property type="molecule type" value="Genomic_DNA"/>
</dbReference>
<gene>
    <name evidence="2" type="ORF">LSINAPIS_LOCUS3405</name>
</gene>
<evidence type="ECO:0000313" key="3">
    <source>
        <dbReference type="Proteomes" id="UP000324832"/>
    </source>
</evidence>
<proteinExistence type="predicted"/>
<name>A0A5E4PZW8_9NEOP</name>
<evidence type="ECO:0000256" key="1">
    <source>
        <dbReference type="SAM" id="MobiDB-lite"/>
    </source>
</evidence>
<evidence type="ECO:0000313" key="2">
    <source>
        <dbReference type="EMBL" id="VVC90514.1"/>
    </source>
</evidence>
<keyword evidence="3" id="KW-1185">Reference proteome</keyword>
<dbReference type="Proteomes" id="UP000324832">
    <property type="component" value="Unassembled WGS sequence"/>
</dbReference>